<dbReference type="Proteomes" id="UP000193404">
    <property type="component" value="Chromosome"/>
</dbReference>
<dbReference type="GeneID" id="41590956"/>
<accession>A0A1W6K0R2</accession>
<dbReference type="EMBL" id="CP020477">
    <property type="protein sequence ID" value="ARM76060.1"/>
    <property type="molecule type" value="Genomic_DNA"/>
</dbReference>
<dbReference type="OrthoDB" id="33473at2157"/>
<protein>
    <submittedName>
        <fullName evidence="1">Transcriptional regulator</fullName>
    </submittedName>
</protein>
<keyword evidence="2" id="KW-1185">Reference proteome</keyword>
<dbReference type="AlphaFoldDB" id="A0A1W6K0R2"/>
<sequence length="105" mass="11852">MKWETQCEIAYVKVVPFIRSAIIKKLVEKGMPLRKASKSVGLSITSYEKHVNSKNIEVLEKDDNISDMIDALANRIYSGEKIDPITFCILCSSSRKLLGLEPCNF</sequence>
<gene>
    <name evidence="1" type="ORF">B6F84_08525</name>
</gene>
<dbReference type="STRING" id="282676.B6F84_08525"/>
<evidence type="ECO:0000313" key="2">
    <source>
        <dbReference type="Proteomes" id="UP000193404"/>
    </source>
</evidence>
<reference evidence="1 2" key="1">
    <citation type="submission" date="2017-03" db="EMBL/GenBank/DDBJ databases">
        <title>Sulfur activation and transportation mechanism of thermophilic Archaea Acidianus manzaensis YN-25.</title>
        <authorList>
            <person name="Ma Y."/>
            <person name="Yang Y."/>
            <person name="Xia J."/>
        </authorList>
    </citation>
    <scope>NUCLEOTIDE SEQUENCE [LARGE SCALE GENOMIC DNA]</scope>
    <source>
        <strain evidence="1 2">YN-25</strain>
    </source>
</reference>
<dbReference type="KEGG" id="aman:B6F84_08525"/>
<evidence type="ECO:0000313" key="1">
    <source>
        <dbReference type="EMBL" id="ARM76060.1"/>
    </source>
</evidence>
<dbReference type="RefSeq" id="WP_148691842.1">
    <property type="nucleotide sequence ID" value="NZ_CP020477.1"/>
</dbReference>
<name>A0A1W6K0R2_9CREN</name>
<proteinExistence type="predicted"/>
<organism evidence="1 2">
    <name type="scientific">Acidianus manzaensis</name>
    <dbReference type="NCBI Taxonomy" id="282676"/>
    <lineage>
        <taxon>Archaea</taxon>
        <taxon>Thermoproteota</taxon>
        <taxon>Thermoprotei</taxon>
        <taxon>Sulfolobales</taxon>
        <taxon>Sulfolobaceae</taxon>
        <taxon>Acidianus</taxon>
    </lineage>
</organism>